<dbReference type="AlphaFoldDB" id="A0AAV4G9K5"/>
<dbReference type="EMBL" id="BMAT01004849">
    <property type="protein sequence ID" value="GFR81720.1"/>
    <property type="molecule type" value="Genomic_DNA"/>
</dbReference>
<reference evidence="1 2" key="1">
    <citation type="journal article" date="2021" name="Elife">
        <title>Chloroplast acquisition without the gene transfer in kleptoplastic sea slugs, Plakobranchus ocellatus.</title>
        <authorList>
            <person name="Maeda T."/>
            <person name="Takahashi S."/>
            <person name="Yoshida T."/>
            <person name="Shimamura S."/>
            <person name="Takaki Y."/>
            <person name="Nagai Y."/>
            <person name="Toyoda A."/>
            <person name="Suzuki Y."/>
            <person name="Arimoto A."/>
            <person name="Ishii H."/>
            <person name="Satoh N."/>
            <person name="Nishiyama T."/>
            <person name="Hasebe M."/>
            <person name="Maruyama T."/>
            <person name="Minagawa J."/>
            <person name="Obokata J."/>
            <person name="Shigenobu S."/>
        </authorList>
    </citation>
    <scope>NUCLEOTIDE SEQUENCE [LARGE SCALE GENOMIC DNA]</scope>
</reference>
<organism evidence="1 2">
    <name type="scientific">Elysia marginata</name>
    <dbReference type="NCBI Taxonomy" id="1093978"/>
    <lineage>
        <taxon>Eukaryota</taxon>
        <taxon>Metazoa</taxon>
        <taxon>Spiralia</taxon>
        <taxon>Lophotrochozoa</taxon>
        <taxon>Mollusca</taxon>
        <taxon>Gastropoda</taxon>
        <taxon>Heterobranchia</taxon>
        <taxon>Euthyneura</taxon>
        <taxon>Panpulmonata</taxon>
        <taxon>Sacoglossa</taxon>
        <taxon>Placobranchoidea</taxon>
        <taxon>Plakobranchidae</taxon>
        <taxon>Elysia</taxon>
    </lineage>
</organism>
<keyword evidence="2" id="KW-1185">Reference proteome</keyword>
<sequence>MDRKGQTTLFRLWTGLNRLKAPLYKTHKICHNNLCSCGEAAETVEHVLQDCQNYRMHRQAVWSSPTDLQTKFWGTIEELEKTNSFIHQRMVTNLSPREGQEADYINIILIL</sequence>
<dbReference type="Proteomes" id="UP000762676">
    <property type="component" value="Unassembled WGS sequence"/>
</dbReference>
<gene>
    <name evidence="1" type="ORF">ElyMa_002347100</name>
</gene>
<evidence type="ECO:0000313" key="2">
    <source>
        <dbReference type="Proteomes" id="UP000762676"/>
    </source>
</evidence>
<protein>
    <recommendedName>
        <fullName evidence="3">Reverse transcriptase zinc-binding domain-containing protein</fullName>
    </recommendedName>
</protein>
<name>A0AAV4G9K5_9GAST</name>
<accession>A0AAV4G9K5</accession>
<comment type="caution">
    <text evidence="1">The sequence shown here is derived from an EMBL/GenBank/DDBJ whole genome shotgun (WGS) entry which is preliminary data.</text>
</comment>
<evidence type="ECO:0000313" key="1">
    <source>
        <dbReference type="EMBL" id="GFR81720.1"/>
    </source>
</evidence>
<evidence type="ECO:0008006" key="3">
    <source>
        <dbReference type="Google" id="ProtNLM"/>
    </source>
</evidence>
<proteinExistence type="predicted"/>